<evidence type="ECO:0000313" key="2">
    <source>
        <dbReference type="EMBL" id="GAA2638375.1"/>
    </source>
</evidence>
<feature type="compositionally biased region" description="Basic and acidic residues" evidence="1">
    <location>
        <begin position="290"/>
        <end position="302"/>
    </location>
</feature>
<feature type="compositionally biased region" description="Basic and acidic residues" evidence="1">
    <location>
        <begin position="185"/>
        <end position="196"/>
    </location>
</feature>
<reference evidence="3" key="1">
    <citation type="journal article" date="2019" name="Int. J. Syst. Evol. Microbiol.">
        <title>The Global Catalogue of Microorganisms (GCM) 10K type strain sequencing project: providing services to taxonomists for standard genome sequencing and annotation.</title>
        <authorList>
            <consortium name="The Broad Institute Genomics Platform"/>
            <consortium name="The Broad Institute Genome Sequencing Center for Infectious Disease"/>
            <person name="Wu L."/>
            <person name="Ma J."/>
        </authorList>
    </citation>
    <scope>NUCLEOTIDE SEQUENCE [LARGE SCALE GENOMIC DNA]</scope>
    <source>
        <strain evidence="3">JCM 16373</strain>
    </source>
</reference>
<proteinExistence type="predicted"/>
<sequence>MRVPWRLVASAGYEDVALAVYLKVAALAQRAEGCTAGTRTLAGYLGMSVSSVERGLAQLARPAADDGVVELSSTRRSKPGGDGDTAVRRLRQVGRAERFVWLPVAACEDLTPRQLRAYAVIVYASARHIPLAEAELAQFLRHARGVRAGCPVTAAAAGRVVDALESVGWVTVERRAGGRGRHQFHPHDIPPDERTGLPHTAPVPGGSGGAVGAPVDIPAQVGGSGSASPERPAVGDGSGSAVCAGSLTYREDHLSCSPEDDRALYAPAVGEVQVREGVENSPPPSAPRGSQDRFVPRADHHPPPPSPGRFEGRYDGPVLTLSPRIYHVLEPVHWLLKQATSWEQRCIAREVGRQLRAGTEAARLSDRLRRRFASIVAADIRSPGRWLLGVALPRWGCAQAECEEGMLWASGACCEECRASLAARRRAERLAHGVRAEHTGTPSPGGVCPDCEAGRAAGAPPPVTERPAKRVHAWCMTCRHPVVLDPAAPGDRVCVACRDQSHLASAPPRTGLPVSCQGFGGKLCERTALLGKTRCLRCLARSEMTVAAPAAS</sequence>
<dbReference type="Proteomes" id="UP001501447">
    <property type="component" value="Unassembled WGS sequence"/>
</dbReference>
<protein>
    <recommendedName>
        <fullName evidence="4">Helix-turn-helix domain-containing protein</fullName>
    </recommendedName>
</protein>
<gene>
    <name evidence="2" type="ORF">GCM10009863_64010</name>
</gene>
<feature type="region of interest" description="Disordered" evidence="1">
    <location>
        <begin position="276"/>
        <end position="314"/>
    </location>
</feature>
<evidence type="ECO:0008006" key="4">
    <source>
        <dbReference type="Google" id="ProtNLM"/>
    </source>
</evidence>
<organism evidence="2 3">
    <name type="scientific">Streptomyces axinellae</name>
    <dbReference type="NCBI Taxonomy" id="552788"/>
    <lineage>
        <taxon>Bacteria</taxon>
        <taxon>Bacillati</taxon>
        <taxon>Actinomycetota</taxon>
        <taxon>Actinomycetes</taxon>
        <taxon>Kitasatosporales</taxon>
        <taxon>Streptomycetaceae</taxon>
        <taxon>Streptomyces</taxon>
    </lineage>
</organism>
<evidence type="ECO:0000256" key="1">
    <source>
        <dbReference type="SAM" id="MobiDB-lite"/>
    </source>
</evidence>
<dbReference type="RefSeq" id="WP_344570572.1">
    <property type="nucleotide sequence ID" value="NZ_BAAARJ010000032.1"/>
</dbReference>
<keyword evidence="3" id="KW-1185">Reference proteome</keyword>
<feature type="region of interest" description="Disordered" evidence="1">
    <location>
        <begin position="178"/>
        <end position="239"/>
    </location>
</feature>
<evidence type="ECO:0000313" key="3">
    <source>
        <dbReference type="Proteomes" id="UP001501447"/>
    </source>
</evidence>
<dbReference type="EMBL" id="BAAARJ010000032">
    <property type="protein sequence ID" value="GAA2638375.1"/>
    <property type="molecule type" value="Genomic_DNA"/>
</dbReference>
<name>A0ABP6DCU9_9ACTN</name>
<accession>A0ABP6DCU9</accession>
<comment type="caution">
    <text evidence="2">The sequence shown here is derived from an EMBL/GenBank/DDBJ whole genome shotgun (WGS) entry which is preliminary data.</text>
</comment>